<organism evidence="2 3">
    <name type="scientific">Bizionia sediminis</name>
    <dbReference type="NCBI Taxonomy" id="1737064"/>
    <lineage>
        <taxon>Bacteria</taxon>
        <taxon>Pseudomonadati</taxon>
        <taxon>Bacteroidota</taxon>
        <taxon>Flavobacteriia</taxon>
        <taxon>Flavobacteriales</taxon>
        <taxon>Flavobacteriaceae</taxon>
        <taxon>Bizionia</taxon>
    </lineage>
</organism>
<dbReference type="Proteomes" id="UP001597472">
    <property type="component" value="Unassembled WGS sequence"/>
</dbReference>
<name>A0ABW5KT00_9FLAO</name>
<feature type="coiled-coil region" evidence="1">
    <location>
        <begin position="34"/>
        <end position="61"/>
    </location>
</feature>
<proteinExistence type="predicted"/>
<keyword evidence="3" id="KW-1185">Reference proteome</keyword>
<accession>A0ABW5KT00</accession>
<keyword evidence="1" id="KW-0175">Coiled coil</keyword>
<gene>
    <name evidence="2" type="ORF">ACFSQP_06490</name>
</gene>
<sequence>MDCKTNGLFWNTKLQAIKNKINNSIKTQLYTACVAALQVKLRSVQNQISDIQEALTSETKNSAGDKHETGRAMLQLEREKVGVQLMGLQKQQNTLTKINCTHSSKTVCLGSVVYTSNHHYFIAISAGAINVNNTLFYAISPSTPMGKLLLGKEVGGRITFQGNTFTIQTIL</sequence>
<evidence type="ECO:0000313" key="2">
    <source>
        <dbReference type="EMBL" id="MFD2551460.1"/>
    </source>
</evidence>
<evidence type="ECO:0008006" key="4">
    <source>
        <dbReference type="Google" id="ProtNLM"/>
    </source>
</evidence>
<comment type="caution">
    <text evidence="2">The sequence shown here is derived from an EMBL/GenBank/DDBJ whole genome shotgun (WGS) entry which is preliminary data.</text>
</comment>
<dbReference type="EMBL" id="JBHULS010000002">
    <property type="protein sequence ID" value="MFD2551460.1"/>
    <property type="molecule type" value="Genomic_DNA"/>
</dbReference>
<protein>
    <recommendedName>
        <fullName evidence="4">3-oxoacyl-ACP synthase</fullName>
    </recommendedName>
</protein>
<dbReference type="RefSeq" id="WP_376892597.1">
    <property type="nucleotide sequence ID" value="NZ_JBHULS010000002.1"/>
</dbReference>
<evidence type="ECO:0000313" key="3">
    <source>
        <dbReference type="Proteomes" id="UP001597472"/>
    </source>
</evidence>
<reference evidence="3" key="1">
    <citation type="journal article" date="2019" name="Int. J. Syst. Evol. Microbiol.">
        <title>The Global Catalogue of Microorganisms (GCM) 10K type strain sequencing project: providing services to taxonomists for standard genome sequencing and annotation.</title>
        <authorList>
            <consortium name="The Broad Institute Genomics Platform"/>
            <consortium name="The Broad Institute Genome Sequencing Center for Infectious Disease"/>
            <person name="Wu L."/>
            <person name="Ma J."/>
        </authorList>
    </citation>
    <scope>NUCLEOTIDE SEQUENCE [LARGE SCALE GENOMIC DNA]</scope>
    <source>
        <strain evidence="3">KCTC 42587</strain>
    </source>
</reference>
<evidence type="ECO:0000256" key="1">
    <source>
        <dbReference type="SAM" id="Coils"/>
    </source>
</evidence>